<dbReference type="GO" id="GO:0016020">
    <property type="term" value="C:membrane"/>
    <property type="evidence" value="ECO:0007669"/>
    <property type="project" value="TreeGrafter"/>
</dbReference>
<evidence type="ECO:0000313" key="4">
    <source>
        <dbReference type="EMBL" id="KAJ3261778.1"/>
    </source>
</evidence>
<evidence type="ECO:0000256" key="1">
    <source>
        <dbReference type="ARBA" id="ARBA00022741"/>
    </source>
</evidence>
<dbReference type="Pfam" id="PF00501">
    <property type="entry name" value="AMP-binding"/>
    <property type="match status" value="1"/>
</dbReference>
<proteinExistence type="predicted"/>
<evidence type="ECO:0000256" key="2">
    <source>
        <dbReference type="ARBA" id="ARBA00022840"/>
    </source>
</evidence>
<keyword evidence="2" id="KW-0067">ATP-binding</keyword>
<accession>A0AAD5Y681</accession>
<dbReference type="InterPro" id="IPR020845">
    <property type="entry name" value="AMP-binding_CS"/>
</dbReference>
<dbReference type="SUPFAM" id="SSF56801">
    <property type="entry name" value="Acetyl-CoA synthetase-like"/>
    <property type="match status" value="1"/>
</dbReference>
<dbReference type="Gene3D" id="3.40.50.12780">
    <property type="entry name" value="N-terminal domain of ligase-like"/>
    <property type="match status" value="1"/>
</dbReference>
<organism evidence="4 5">
    <name type="scientific">Boothiomyces macroporosus</name>
    <dbReference type="NCBI Taxonomy" id="261099"/>
    <lineage>
        <taxon>Eukaryota</taxon>
        <taxon>Fungi</taxon>
        <taxon>Fungi incertae sedis</taxon>
        <taxon>Chytridiomycota</taxon>
        <taxon>Chytridiomycota incertae sedis</taxon>
        <taxon>Chytridiomycetes</taxon>
        <taxon>Rhizophydiales</taxon>
        <taxon>Terramycetaceae</taxon>
        <taxon>Boothiomyces</taxon>
    </lineage>
</organism>
<dbReference type="InterPro" id="IPR013745">
    <property type="entry name" value="Bit61/PRR5"/>
</dbReference>
<feature type="domain" description="AMP-dependent synthetase/ligase" evidence="3">
    <location>
        <begin position="345"/>
        <end position="750"/>
    </location>
</feature>
<evidence type="ECO:0000259" key="3">
    <source>
        <dbReference type="Pfam" id="PF00501"/>
    </source>
</evidence>
<reference evidence="4" key="1">
    <citation type="submission" date="2020-05" db="EMBL/GenBank/DDBJ databases">
        <title>Phylogenomic resolution of chytrid fungi.</title>
        <authorList>
            <person name="Stajich J.E."/>
            <person name="Amses K."/>
            <person name="Simmons R."/>
            <person name="Seto K."/>
            <person name="Myers J."/>
            <person name="Bonds A."/>
            <person name="Quandt C.A."/>
            <person name="Barry K."/>
            <person name="Liu P."/>
            <person name="Grigoriev I."/>
            <person name="Longcore J.E."/>
            <person name="James T.Y."/>
        </authorList>
    </citation>
    <scope>NUCLEOTIDE SEQUENCE</scope>
    <source>
        <strain evidence="4">PLAUS21</strain>
    </source>
</reference>
<keyword evidence="5" id="KW-1185">Reference proteome</keyword>
<dbReference type="Pfam" id="PF08539">
    <property type="entry name" value="HbrB"/>
    <property type="match status" value="1"/>
</dbReference>
<dbReference type="PANTHER" id="PTHR43272:SF33">
    <property type="entry name" value="AMP-BINDING DOMAIN-CONTAINING PROTEIN-RELATED"/>
    <property type="match status" value="1"/>
</dbReference>
<keyword evidence="1" id="KW-0547">Nucleotide-binding</keyword>
<dbReference type="GO" id="GO:0005783">
    <property type="term" value="C:endoplasmic reticulum"/>
    <property type="evidence" value="ECO:0007669"/>
    <property type="project" value="TreeGrafter"/>
</dbReference>
<dbReference type="InterPro" id="IPR000873">
    <property type="entry name" value="AMP-dep_synth/lig_dom"/>
</dbReference>
<name>A0AAD5Y681_9FUNG</name>
<comment type="caution">
    <text evidence="4">The sequence shown here is derived from an EMBL/GenBank/DDBJ whole genome shotgun (WGS) entry which is preliminary data.</text>
</comment>
<dbReference type="PROSITE" id="PS00455">
    <property type="entry name" value="AMP_BINDING"/>
    <property type="match status" value="1"/>
</dbReference>
<dbReference type="AlphaFoldDB" id="A0AAD5Y681"/>
<evidence type="ECO:0000313" key="5">
    <source>
        <dbReference type="Proteomes" id="UP001210925"/>
    </source>
</evidence>
<protein>
    <recommendedName>
        <fullName evidence="3">AMP-dependent synthetase/ligase domain-containing protein</fullName>
    </recommendedName>
</protein>
<dbReference type="GO" id="GO:0004467">
    <property type="term" value="F:long-chain fatty acid-CoA ligase activity"/>
    <property type="evidence" value="ECO:0007669"/>
    <property type="project" value="TreeGrafter"/>
</dbReference>
<dbReference type="InterPro" id="IPR042099">
    <property type="entry name" value="ANL_N_sf"/>
</dbReference>
<dbReference type="PANTHER" id="PTHR43272">
    <property type="entry name" value="LONG-CHAIN-FATTY-ACID--COA LIGASE"/>
    <property type="match status" value="1"/>
</dbReference>
<sequence length="816" mass="90418">MSIGKSSNDLEPDFPIVAPKKVLPILTGLKRVSLQSVRDSLQDSALSISISPTKTEKVDSDANSWPFIQDRLLQAFSGLGYKLMIEELNVLVKKWVDRGTVESISTDLNVFFKTGMIILANKLNAVQMEVLPTRLADLWTYFYSNVIPYVQGALIPLRNSPKMQYNGPNGPEKVKIRRMLLLAYLNFVIWPMKSRLQGRYDLIIEMLLTRISCLPNGGTDVVGKLTQMFSTLASSSAHLEQQNGMFQLLYILKSQTPSEHAPLLQQSQPQRKLIANIRLYSVELPGVLKAGEGPARRNANFTGPLVESVQDARTLHENFLRGLQKSGYGEGQYLGHRSRVSREVGPYVWETYNQIYMRIQSFGTGLSKIGGTFGTNIGLFSINRTEWVVAEHACYMYGLVSIPLYDTLGTEAIIHIMNITETAIVAATSDKAKLLLDLSSNLSFLKYIIVMDSVPKALVEQARAADITIFSFREIEAQGESNKLPPAETNADTVATICFTSGTTGAPKGVVLSHGNILSFIGAVEALVSKDLFPNFSKDDVHISYLPLAHIFERLMQAYMTYHGGKIGFYQGDTNKLLDDVAELKPTIFASVPRLYNKIYDKVQLGIKEKGGIAEKLYHYAFNAKLEGLKKGKITHPVWDRLVFRKIREKLGGRVKFMISAAAPISPEVMSFLRICFSAVLIEGYGQTETTGATSLSVVGDMSTGNVGVPTPNCAVKLVDVPEMNYTSADQPFPRGEICVKGVNVFKGYYKLPDKTAETISEDGWCHTGDIGAWDEHGRLKIIDRVKNIFKLAQGEYVAPEKYTVINQNRIGVSTA</sequence>
<dbReference type="EMBL" id="JADGKB010000004">
    <property type="protein sequence ID" value="KAJ3261778.1"/>
    <property type="molecule type" value="Genomic_DNA"/>
</dbReference>
<dbReference type="GO" id="GO:0005524">
    <property type="term" value="F:ATP binding"/>
    <property type="evidence" value="ECO:0007669"/>
    <property type="project" value="UniProtKB-KW"/>
</dbReference>
<dbReference type="Proteomes" id="UP001210925">
    <property type="component" value="Unassembled WGS sequence"/>
</dbReference>
<gene>
    <name evidence="4" type="ORF">HK103_004729</name>
</gene>